<name>A0A420K9G0_9BURK</name>
<proteinExistence type="predicted"/>
<evidence type="ECO:0000256" key="1">
    <source>
        <dbReference type="ARBA" id="ARBA00022729"/>
    </source>
</evidence>
<comment type="caution">
    <text evidence="3">The sequence shown here is derived from an EMBL/GenBank/DDBJ whole genome shotgun (WGS) entry which is preliminary data.</text>
</comment>
<dbReference type="SUPFAM" id="SSF52266">
    <property type="entry name" value="SGNH hydrolase"/>
    <property type="match status" value="1"/>
</dbReference>
<protein>
    <submittedName>
        <fullName evidence="3">GDSL family lipase</fullName>
    </submittedName>
</protein>
<feature type="signal peptide" evidence="2">
    <location>
        <begin position="1"/>
        <end position="22"/>
    </location>
</feature>
<dbReference type="PANTHER" id="PTHR45642:SF139">
    <property type="entry name" value="SGNH HYDROLASE-TYPE ESTERASE DOMAIN-CONTAINING PROTEIN"/>
    <property type="match status" value="1"/>
</dbReference>
<dbReference type="InterPro" id="IPR001087">
    <property type="entry name" value="GDSL"/>
</dbReference>
<dbReference type="Gene3D" id="3.40.50.1110">
    <property type="entry name" value="SGNH hydrolase"/>
    <property type="match status" value="1"/>
</dbReference>
<dbReference type="InterPro" id="IPR036514">
    <property type="entry name" value="SGNH_hydro_sf"/>
</dbReference>
<dbReference type="EMBL" id="NKDB02000003">
    <property type="protein sequence ID" value="RKJ95382.1"/>
    <property type="molecule type" value="Genomic_DNA"/>
</dbReference>
<dbReference type="AlphaFoldDB" id="A0A420K9G0"/>
<evidence type="ECO:0000256" key="2">
    <source>
        <dbReference type="SAM" id="SignalP"/>
    </source>
</evidence>
<accession>A0A420K9G0</accession>
<feature type="chain" id="PRO_5019186203" evidence="2">
    <location>
        <begin position="23"/>
        <end position="318"/>
    </location>
</feature>
<dbReference type="InterPro" id="IPR050592">
    <property type="entry name" value="GDSL_lipolytic_enzyme"/>
</dbReference>
<dbReference type="InterPro" id="IPR006311">
    <property type="entry name" value="TAT_signal"/>
</dbReference>
<keyword evidence="1 2" id="KW-0732">Signal</keyword>
<gene>
    <name evidence="3" type="ORF">CE154_015705</name>
</gene>
<dbReference type="PANTHER" id="PTHR45642">
    <property type="entry name" value="GDSL ESTERASE/LIPASE EXL3"/>
    <property type="match status" value="1"/>
</dbReference>
<dbReference type="CDD" id="cd01847">
    <property type="entry name" value="Triacylglycerol_lipase_like"/>
    <property type="match status" value="1"/>
</dbReference>
<reference evidence="3 4" key="1">
    <citation type="submission" date="2018-09" db="EMBL/GenBank/DDBJ databases">
        <title>Genome comparison of Alicycliphilus sp. BQ1, a polyurethanolytic bacterium, with its closest phylogenetic relatives Alicycliphilus denitrificans BC and K601, unable to attack polyurethane.</title>
        <authorList>
            <person name="Loza-Tavera H."/>
            <person name="Lozano L."/>
            <person name="Cevallos M."/>
            <person name="Maya-Lucas O."/>
            <person name="Garcia-Mena J."/>
            <person name="Hernandez J."/>
        </authorList>
    </citation>
    <scope>NUCLEOTIDE SEQUENCE [LARGE SCALE GENOMIC DNA]</scope>
    <source>
        <strain evidence="3 4">BQ1</strain>
    </source>
</reference>
<evidence type="ECO:0000313" key="4">
    <source>
        <dbReference type="Proteomes" id="UP000216225"/>
    </source>
</evidence>
<dbReference type="GO" id="GO:0016788">
    <property type="term" value="F:hydrolase activity, acting on ester bonds"/>
    <property type="evidence" value="ECO:0007669"/>
    <property type="project" value="InterPro"/>
</dbReference>
<evidence type="ECO:0000313" key="3">
    <source>
        <dbReference type="EMBL" id="RKJ95382.1"/>
    </source>
</evidence>
<organism evidence="3 4">
    <name type="scientific">Alicycliphilus denitrificans</name>
    <dbReference type="NCBI Taxonomy" id="179636"/>
    <lineage>
        <taxon>Bacteria</taxon>
        <taxon>Pseudomonadati</taxon>
        <taxon>Pseudomonadota</taxon>
        <taxon>Betaproteobacteria</taxon>
        <taxon>Burkholderiales</taxon>
        <taxon>Comamonadaceae</taxon>
        <taxon>Alicycliphilus</taxon>
    </lineage>
</organism>
<dbReference type="Proteomes" id="UP000216225">
    <property type="component" value="Unassembled WGS sequence"/>
</dbReference>
<dbReference type="RefSeq" id="WP_094439246.1">
    <property type="nucleotide sequence ID" value="NZ_CP181370.1"/>
</dbReference>
<dbReference type="PROSITE" id="PS51257">
    <property type="entry name" value="PROKAR_LIPOPROTEIN"/>
    <property type="match status" value="1"/>
</dbReference>
<sequence>MPANWMRRSFLAAACASAALLAACGSSDVESAFTPTRFVAFGDAQADVGQVGGKSYTVNDGTLNIWTKQLASRYGGTIAPVSAGGLSYAQGNARVAATPDAAGDASTPTVTQQVTQFLAGQQPADGDLVIVSAGAGDIIAGMAAVQAGTLTEAQYVDAASQAGKELAAQVRRLSDAGAKHILVTGTYDLSRTPWAVAIGKQDLVSTASLRFNNDLLVAIEDLRKTVFYVDIAYYVNLFQGNPGGYGFTDGSTPVCTSVDAGPGIGIGAGEVNSALCTPSTLLANADPGRYVFADKVYLTPDAHRRFGDYAYDRLRQRW</sequence>
<dbReference type="Pfam" id="PF00657">
    <property type="entry name" value="Lipase_GDSL"/>
    <property type="match status" value="1"/>
</dbReference>
<dbReference type="PROSITE" id="PS51318">
    <property type="entry name" value="TAT"/>
    <property type="match status" value="1"/>
</dbReference>